<dbReference type="EC" id="3.5.4.16" evidence="3"/>
<evidence type="ECO:0000313" key="11">
    <source>
        <dbReference type="Proteomes" id="UP001500274"/>
    </source>
</evidence>
<protein>
    <recommendedName>
        <fullName evidence="4">GTP cyclohydrolase 1</fullName>
        <ecNumber evidence="3">3.5.4.16</ecNumber>
    </recommendedName>
    <alternativeName>
        <fullName evidence="7">GTP cyclohydrolase I</fullName>
    </alternativeName>
</protein>
<dbReference type="InterPro" id="IPR043133">
    <property type="entry name" value="GTP-CH-I_C/QueF"/>
</dbReference>
<evidence type="ECO:0000256" key="8">
    <source>
        <dbReference type="SAM" id="MobiDB-lite"/>
    </source>
</evidence>
<evidence type="ECO:0000256" key="6">
    <source>
        <dbReference type="ARBA" id="ARBA00022801"/>
    </source>
</evidence>
<keyword evidence="6" id="KW-0378">Hydrolase</keyword>
<accession>A0ABP6BM96</accession>
<evidence type="ECO:0000256" key="1">
    <source>
        <dbReference type="ARBA" id="ARBA00001052"/>
    </source>
</evidence>
<organism evidence="10 11">
    <name type="scientific">Microbacterium binotii</name>
    <dbReference type="NCBI Taxonomy" id="462710"/>
    <lineage>
        <taxon>Bacteria</taxon>
        <taxon>Bacillati</taxon>
        <taxon>Actinomycetota</taxon>
        <taxon>Actinomycetes</taxon>
        <taxon>Micrococcales</taxon>
        <taxon>Microbacteriaceae</taxon>
        <taxon>Microbacterium</taxon>
    </lineage>
</organism>
<feature type="domain" description="GTP cyclohydrolase I" evidence="9">
    <location>
        <begin position="35"/>
        <end position="199"/>
    </location>
</feature>
<comment type="catalytic activity">
    <reaction evidence="1">
        <text>GTP + H2O = 7,8-dihydroneopterin 3'-triphosphate + formate + H(+)</text>
        <dbReference type="Rhea" id="RHEA:17473"/>
        <dbReference type="ChEBI" id="CHEBI:15377"/>
        <dbReference type="ChEBI" id="CHEBI:15378"/>
        <dbReference type="ChEBI" id="CHEBI:15740"/>
        <dbReference type="ChEBI" id="CHEBI:37565"/>
        <dbReference type="ChEBI" id="CHEBI:58462"/>
        <dbReference type="EC" id="3.5.4.16"/>
    </reaction>
</comment>
<dbReference type="Gene3D" id="1.10.286.10">
    <property type="match status" value="1"/>
</dbReference>
<name>A0ABP6BM96_9MICO</name>
<dbReference type="Gene3D" id="3.30.1130.10">
    <property type="match status" value="1"/>
</dbReference>
<reference evidence="11" key="1">
    <citation type="journal article" date="2019" name="Int. J. Syst. Evol. Microbiol.">
        <title>The Global Catalogue of Microorganisms (GCM) 10K type strain sequencing project: providing services to taxonomists for standard genome sequencing and annotation.</title>
        <authorList>
            <consortium name="The Broad Institute Genomics Platform"/>
            <consortium name="The Broad Institute Genome Sequencing Center for Infectious Disease"/>
            <person name="Wu L."/>
            <person name="Ma J."/>
        </authorList>
    </citation>
    <scope>NUCLEOTIDE SEQUENCE [LARGE SCALE GENOMIC DNA]</scope>
    <source>
        <strain evidence="11">JCM 16365</strain>
    </source>
</reference>
<dbReference type="PANTHER" id="PTHR11109">
    <property type="entry name" value="GTP CYCLOHYDROLASE I"/>
    <property type="match status" value="1"/>
</dbReference>
<evidence type="ECO:0000256" key="5">
    <source>
        <dbReference type="ARBA" id="ARBA00022563"/>
    </source>
</evidence>
<evidence type="ECO:0000256" key="4">
    <source>
        <dbReference type="ARBA" id="ARBA00017272"/>
    </source>
</evidence>
<feature type="compositionally biased region" description="Basic residues" evidence="8">
    <location>
        <begin position="7"/>
        <end position="18"/>
    </location>
</feature>
<evidence type="ECO:0000256" key="2">
    <source>
        <dbReference type="ARBA" id="ARBA00005080"/>
    </source>
</evidence>
<gene>
    <name evidence="10" type="primary">folE_2</name>
    <name evidence="10" type="ORF">GCM10009862_09930</name>
</gene>
<keyword evidence="11" id="KW-1185">Reference proteome</keyword>
<dbReference type="InterPro" id="IPR020602">
    <property type="entry name" value="GTP_CycHdrlase_I_dom"/>
</dbReference>
<keyword evidence="5" id="KW-0554">One-carbon metabolism</keyword>
<dbReference type="NCBIfam" id="NF006826">
    <property type="entry name" value="PRK09347.1-3"/>
    <property type="match status" value="1"/>
</dbReference>
<comment type="pathway">
    <text evidence="2">Cofactor biosynthesis; 7,8-dihydroneopterin triphosphate biosynthesis; 7,8-dihydroneopterin triphosphate from GTP: step 1/1.</text>
</comment>
<sequence length="212" mass="22892">MGAAWPRPRRAPRRRRRSNMSIDTAARTDRARAVAAVRELLEAVGEDADRLGLTRTPERVADLFLDLFSGLGVDPASALGAPVALTDNEHPGELVGMTAIPFRSVCEHHLLPFEGTVDVFYAPVRHIAGLSRIATLVELASRRPQLQERLGHHIAEALMTVLRPHGVAVRVEARHGCVAHLEPSAASARVVTVATLGDIPDATWRLAAPSTP</sequence>
<evidence type="ECO:0000256" key="3">
    <source>
        <dbReference type="ARBA" id="ARBA00012715"/>
    </source>
</evidence>
<dbReference type="Proteomes" id="UP001500274">
    <property type="component" value="Unassembled WGS sequence"/>
</dbReference>
<evidence type="ECO:0000256" key="7">
    <source>
        <dbReference type="ARBA" id="ARBA00030854"/>
    </source>
</evidence>
<dbReference type="InterPro" id="IPR001474">
    <property type="entry name" value="GTP_CycHdrlase_I"/>
</dbReference>
<dbReference type="SUPFAM" id="SSF55620">
    <property type="entry name" value="Tetrahydrobiopterin biosynthesis enzymes-like"/>
    <property type="match status" value="1"/>
</dbReference>
<evidence type="ECO:0000313" key="10">
    <source>
        <dbReference type="EMBL" id="GAA2573050.1"/>
    </source>
</evidence>
<comment type="caution">
    <text evidence="10">The sequence shown here is derived from an EMBL/GenBank/DDBJ whole genome shotgun (WGS) entry which is preliminary data.</text>
</comment>
<dbReference type="Pfam" id="PF01227">
    <property type="entry name" value="GTP_cyclohydroI"/>
    <property type="match status" value="1"/>
</dbReference>
<dbReference type="EMBL" id="BAAARI010000007">
    <property type="protein sequence ID" value="GAA2573050.1"/>
    <property type="molecule type" value="Genomic_DNA"/>
</dbReference>
<feature type="region of interest" description="Disordered" evidence="8">
    <location>
        <begin position="1"/>
        <end position="24"/>
    </location>
</feature>
<dbReference type="PANTHER" id="PTHR11109:SF7">
    <property type="entry name" value="GTP CYCLOHYDROLASE 1"/>
    <property type="match status" value="1"/>
</dbReference>
<dbReference type="InterPro" id="IPR043134">
    <property type="entry name" value="GTP-CH-I_N"/>
</dbReference>
<proteinExistence type="predicted"/>
<evidence type="ECO:0000259" key="9">
    <source>
        <dbReference type="Pfam" id="PF01227"/>
    </source>
</evidence>